<dbReference type="SUPFAM" id="SSF47616">
    <property type="entry name" value="GST C-terminal domain-like"/>
    <property type="match status" value="1"/>
</dbReference>
<dbReference type="OrthoDB" id="9794721at2"/>
<dbReference type="InterPro" id="IPR036282">
    <property type="entry name" value="Glutathione-S-Trfase_C_sf"/>
</dbReference>
<dbReference type="Pfam" id="PF13409">
    <property type="entry name" value="GST_N_2"/>
    <property type="match status" value="1"/>
</dbReference>
<reference evidence="3 4" key="1">
    <citation type="submission" date="2018-08" db="EMBL/GenBank/DDBJ databases">
        <title>Henriciella mobilis sp. nov., isolated from seawater.</title>
        <authorList>
            <person name="Cheng H."/>
            <person name="Wu Y.-H."/>
            <person name="Xu X.-W."/>
            <person name="Guo L.-L."/>
        </authorList>
    </citation>
    <scope>NUCLEOTIDE SEQUENCE [LARGE SCALE GENOMIC DNA]</scope>
    <source>
        <strain evidence="3 4">JN25</strain>
    </source>
</reference>
<dbReference type="RefSeq" id="WP_119377061.1">
    <property type="nucleotide sequence ID" value="NZ_QWFX01000013.1"/>
</dbReference>
<dbReference type="InterPro" id="IPR034345">
    <property type="entry name" value="Gtt2-like_N"/>
</dbReference>
<accession>A0A399RAC6</accession>
<dbReference type="InterPro" id="IPR004046">
    <property type="entry name" value="GST_C"/>
</dbReference>
<dbReference type="Gene3D" id="1.20.1050.10">
    <property type="match status" value="1"/>
</dbReference>
<dbReference type="AlphaFoldDB" id="A0A399RAC6"/>
<dbReference type="GO" id="GO:0016740">
    <property type="term" value="F:transferase activity"/>
    <property type="evidence" value="ECO:0007669"/>
    <property type="project" value="UniProtKB-KW"/>
</dbReference>
<dbReference type="Proteomes" id="UP000266385">
    <property type="component" value="Unassembled WGS sequence"/>
</dbReference>
<dbReference type="CDD" id="cd03051">
    <property type="entry name" value="GST_N_GTT2_like"/>
    <property type="match status" value="1"/>
</dbReference>
<dbReference type="InterPro" id="IPR004045">
    <property type="entry name" value="Glutathione_S-Trfase_N"/>
</dbReference>
<evidence type="ECO:0000313" key="3">
    <source>
        <dbReference type="EMBL" id="RIJ28526.1"/>
    </source>
</evidence>
<protein>
    <submittedName>
        <fullName evidence="3">Glutathione S-transferase family protein</fullName>
    </submittedName>
</protein>
<dbReference type="SFLD" id="SFLDS00019">
    <property type="entry name" value="Glutathione_Transferase_(cytos"/>
    <property type="match status" value="1"/>
</dbReference>
<evidence type="ECO:0000259" key="2">
    <source>
        <dbReference type="PROSITE" id="PS50405"/>
    </source>
</evidence>
<sequence length="203" mass="22706">MKLYNSVGPNPHVVRMFMAERGISVPLEEIDIMGGANRQEPYLSVNPAGQMPALVLDDGSLLTEITAICEYLDETQPGKSLIGATPEERAQTRRWTRWVDLNIIEPLTAGFRYAEGLPMFKDRMRCLPEAADGLKAIAQDKLAFLDLQLESREWVAGDKFTLADVMLFAFLAFGEQVGQPLNRDLKNVAKWYDKMAARESVVA</sequence>
<organism evidence="3 4">
    <name type="scientific">Henriciella mobilis</name>
    <dbReference type="NCBI Taxonomy" id="2305467"/>
    <lineage>
        <taxon>Bacteria</taxon>
        <taxon>Pseudomonadati</taxon>
        <taxon>Pseudomonadota</taxon>
        <taxon>Alphaproteobacteria</taxon>
        <taxon>Hyphomonadales</taxon>
        <taxon>Hyphomonadaceae</taxon>
        <taxon>Henriciella</taxon>
    </lineage>
</organism>
<name>A0A399RAC6_9PROT</name>
<gene>
    <name evidence="3" type="ORF">D1223_14200</name>
</gene>
<proteinExistence type="predicted"/>
<dbReference type="InterPro" id="IPR036249">
    <property type="entry name" value="Thioredoxin-like_sf"/>
</dbReference>
<evidence type="ECO:0000259" key="1">
    <source>
        <dbReference type="PROSITE" id="PS50404"/>
    </source>
</evidence>
<dbReference type="Pfam" id="PF00043">
    <property type="entry name" value="GST_C"/>
    <property type="match status" value="1"/>
</dbReference>
<dbReference type="PROSITE" id="PS50405">
    <property type="entry name" value="GST_CTER"/>
    <property type="match status" value="1"/>
</dbReference>
<dbReference type="SFLD" id="SFLDG00358">
    <property type="entry name" value="Main_(cytGST)"/>
    <property type="match status" value="1"/>
</dbReference>
<dbReference type="PANTHER" id="PTHR44051:SF8">
    <property type="entry name" value="GLUTATHIONE S-TRANSFERASE GSTA"/>
    <property type="match status" value="1"/>
</dbReference>
<dbReference type="Gene3D" id="3.40.30.10">
    <property type="entry name" value="Glutaredoxin"/>
    <property type="match status" value="1"/>
</dbReference>
<dbReference type="EMBL" id="QWFX01000013">
    <property type="protein sequence ID" value="RIJ28526.1"/>
    <property type="molecule type" value="Genomic_DNA"/>
</dbReference>
<dbReference type="PANTHER" id="PTHR44051">
    <property type="entry name" value="GLUTATHIONE S-TRANSFERASE-RELATED"/>
    <property type="match status" value="1"/>
</dbReference>
<dbReference type="SUPFAM" id="SSF52833">
    <property type="entry name" value="Thioredoxin-like"/>
    <property type="match status" value="1"/>
</dbReference>
<feature type="domain" description="GST C-terminal" evidence="2">
    <location>
        <begin position="85"/>
        <end position="203"/>
    </location>
</feature>
<dbReference type="InterPro" id="IPR010987">
    <property type="entry name" value="Glutathione-S-Trfase_C-like"/>
</dbReference>
<keyword evidence="3" id="KW-0808">Transferase</keyword>
<evidence type="ECO:0000313" key="4">
    <source>
        <dbReference type="Proteomes" id="UP000266385"/>
    </source>
</evidence>
<feature type="domain" description="GST N-terminal" evidence="1">
    <location>
        <begin position="1"/>
        <end position="80"/>
    </location>
</feature>
<dbReference type="PROSITE" id="PS50404">
    <property type="entry name" value="GST_NTER"/>
    <property type="match status" value="1"/>
</dbReference>
<comment type="caution">
    <text evidence="3">The sequence shown here is derived from an EMBL/GenBank/DDBJ whole genome shotgun (WGS) entry which is preliminary data.</text>
</comment>
<keyword evidence="4" id="KW-1185">Reference proteome</keyword>
<dbReference type="InterPro" id="IPR040079">
    <property type="entry name" value="Glutathione_S-Trfase"/>
</dbReference>